<dbReference type="InterPro" id="IPR055098">
    <property type="entry name" value="Ig_NUP210_3rd"/>
</dbReference>
<dbReference type="InterPro" id="IPR055097">
    <property type="entry name" value="Ig_NUP210_2nd"/>
</dbReference>
<evidence type="ECO:0000313" key="6">
    <source>
        <dbReference type="Proteomes" id="UP000271162"/>
    </source>
</evidence>
<dbReference type="AlphaFoldDB" id="A0A0N4YSJ7"/>
<dbReference type="WBParaSite" id="NBR_0002021901-mRNA-1">
    <property type="protein sequence ID" value="NBR_0002021901-mRNA-1"/>
    <property type="gene ID" value="NBR_0002021901"/>
</dbReference>
<evidence type="ECO:0000259" key="2">
    <source>
        <dbReference type="Pfam" id="PF22969"/>
    </source>
</evidence>
<dbReference type="Pfam" id="PF22969">
    <property type="entry name" value="Ig_NUP210_2nd"/>
    <property type="match status" value="1"/>
</dbReference>
<dbReference type="Proteomes" id="UP000271162">
    <property type="component" value="Unassembled WGS sequence"/>
</dbReference>
<dbReference type="PANTHER" id="PTHR23019:SF0">
    <property type="entry name" value="NUCLEAR PORE MEMBRANE GLYCOPROTEIN 210"/>
    <property type="match status" value="1"/>
</dbReference>
<dbReference type="PANTHER" id="PTHR23019">
    <property type="entry name" value="NUCLEAR PORE MEMBRANE GLYCOPROTEIN GP210-RELATED"/>
    <property type="match status" value="1"/>
</dbReference>
<dbReference type="STRING" id="27835.A0A0N4YSJ7"/>
<evidence type="ECO:0000259" key="1">
    <source>
        <dbReference type="Pfam" id="PF22963"/>
    </source>
</evidence>
<feature type="domain" description="NUP210 Ig-like" evidence="2">
    <location>
        <begin position="7"/>
        <end position="86"/>
    </location>
</feature>
<dbReference type="GO" id="GO:0005643">
    <property type="term" value="C:nuclear pore"/>
    <property type="evidence" value="ECO:0007669"/>
    <property type="project" value="TreeGrafter"/>
</dbReference>
<feature type="domain" description="NUP210 Ig-like" evidence="3">
    <location>
        <begin position="332"/>
        <end position="418"/>
    </location>
</feature>
<sequence length="672" mass="72038">MFGFECLGDKFSTLSEIPVDWELSHSGDGRPLRIVPFEQSTYEAPPEIIALENNKKKGYTILVEGVLTGSATLTARFTEPHFVGIKAHSLELTVVANLLLLPAHDLYLPVHAVVPFQVQIVRQSSTEVVSMPSSAYYLKVDSESICSLDKRTSSITALTRGQTNIHLFSQNVDVKVKTGVRPPSTAIYVVDPETIQWTVSGSGNWLLQTGTRYKLSVLLLDPHGNTMYISDVSDHHCYSSVRSANSCTIASFQNVLFESIIPSEYFDVHFSTKNNTYFEITPKKVGRAILRNTSGVLISSSPGSTTIFASDKRNPAHKDIARVSVMDVSLLRFGETRKEAEVGSDLVLNLELMGSGISGLVPFTDCRAADFRVTSSDNGVFRPATEVPPSLPTIGTGCSTVTLKAVSSGDAKITVSYGKYEASIDVSAYAPLKTVILRTGNKPSSLLPLPAVAILEVVVCCATPNKLTFSLLNADQPRCPSNRILLNDASAKISLKAHATCGREENRVLDSISGFDLKWSTANRSSIKLGVSSNDDNSVIVESQGGSGTVGINAEISAKGKNPSRGILKASMELRLVGHVKAEPNELVLWNDVAAVGSVTLVHGSGHFAVQSLPGAPFTATVKGNLVTVEVDSEVEITVDAVDESGVSFTRDHGALSNVVLESTSTVVHVSK</sequence>
<protein>
    <submittedName>
        <fullName evidence="7">Nuclear pore membrane glycoprotein 210 (inferred by orthology to a human protein)</fullName>
    </submittedName>
</protein>
<evidence type="ECO:0000313" key="5">
    <source>
        <dbReference type="EMBL" id="VDL83957.1"/>
    </source>
</evidence>
<feature type="domain" description="NUP210 fourth Ig-like" evidence="4">
    <location>
        <begin position="203"/>
        <end position="231"/>
    </location>
</feature>
<reference evidence="7" key="1">
    <citation type="submission" date="2017-02" db="UniProtKB">
        <authorList>
            <consortium name="WormBaseParasite"/>
        </authorList>
    </citation>
    <scope>IDENTIFICATION</scope>
</reference>
<dbReference type="Pfam" id="PF24991">
    <property type="entry name" value="Ig_NUP210_4th"/>
    <property type="match status" value="2"/>
</dbReference>
<dbReference type="InterPro" id="IPR056897">
    <property type="entry name" value="Ig_NUP210_4th"/>
</dbReference>
<gene>
    <name evidence="5" type="ORF">NBR_LOCUS20220</name>
</gene>
<reference evidence="5 6" key="2">
    <citation type="submission" date="2018-11" db="EMBL/GenBank/DDBJ databases">
        <authorList>
            <consortium name="Pathogen Informatics"/>
        </authorList>
    </citation>
    <scope>NUCLEOTIDE SEQUENCE [LARGE SCALE GENOMIC DNA]</scope>
</reference>
<dbReference type="Pfam" id="PF22963">
    <property type="entry name" value="Ig_NUP210_3rd"/>
    <property type="match status" value="1"/>
</dbReference>
<keyword evidence="6" id="KW-1185">Reference proteome</keyword>
<feature type="domain" description="NUP210 Ig-like" evidence="1">
    <location>
        <begin position="96"/>
        <end position="192"/>
    </location>
</feature>
<evidence type="ECO:0000259" key="3">
    <source>
        <dbReference type="Pfam" id="PF24935"/>
    </source>
</evidence>
<evidence type="ECO:0000259" key="4">
    <source>
        <dbReference type="Pfam" id="PF24991"/>
    </source>
</evidence>
<accession>A0A0N4YSJ7</accession>
<name>A0A0N4YSJ7_NIPBR</name>
<proteinExistence type="predicted"/>
<dbReference type="Pfam" id="PF24935">
    <property type="entry name" value="Ig_NUP210_6th"/>
    <property type="match status" value="1"/>
</dbReference>
<evidence type="ECO:0000313" key="7">
    <source>
        <dbReference type="WBParaSite" id="NBR_0002021901-mRNA-1"/>
    </source>
</evidence>
<feature type="domain" description="NUP210 fourth Ig-like" evidence="4">
    <location>
        <begin position="253"/>
        <end position="291"/>
    </location>
</feature>
<organism evidence="7">
    <name type="scientific">Nippostrongylus brasiliensis</name>
    <name type="common">Rat hookworm</name>
    <dbReference type="NCBI Taxonomy" id="27835"/>
    <lineage>
        <taxon>Eukaryota</taxon>
        <taxon>Metazoa</taxon>
        <taxon>Ecdysozoa</taxon>
        <taxon>Nematoda</taxon>
        <taxon>Chromadorea</taxon>
        <taxon>Rhabditida</taxon>
        <taxon>Rhabditina</taxon>
        <taxon>Rhabditomorpha</taxon>
        <taxon>Strongyloidea</taxon>
        <taxon>Heligmosomidae</taxon>
        <taxon>Nippostrongylus</taxon>
    </lineage>
</organism>
<dbReference type="InterPro" id="IPR056898">
    <property type="entry name" value="Ig_NUP210_6th"/>
</dbReference>
<dbReference type="EMBL" id="UYSL01024922">
    <property type="protein sequence ID" value="VDL83957.1"/>
    <property type="molecule type" value="Genomic_DNA"/>
</dbReference>
<dbReference type="InterPro" id="IPR045197">
    <property type="entry name" value="NUP210-like"/>
</dbReference>